<dbReference type="AlphaFoldDB" id="A0A2U2DFM3"/>
<dbReference type="OrthoDB" id="9797172at2"/>
<proteinExistence type="predicted"/>
<dbReference type="SUPFAM" id="SSF47413">
    <property type="entry name" value="lambda repressor-like DNA-binding domains"/>
    <property type="match status" value="1"/>
</dbReference>
<feature type="domain" description="HTH cro/C1-type" evidence="2">
    <location>
        <begin position="17"/>
        <end position="71"/>
    </location>
</feature>
<dbReference type="GO" id="GO:0005829">
    <property type="term" value="C:cytosol"/>
    <property type="evidence" value="ECO:0007669"/>
    <property type="project" value="TreeGrafter"/>
</dbReference>
<protein>
    <submittedName>
        <fullName evidence="3">Transcriptional regulator</fullName>
    </submittedName>
</protein>
<dbReference type="InterPro" id="IPR001387">
    <property type="entry name" value="Cro/C1-type_HTH"/>
</dbReference>
<dbReference type="PROSITE" id="PS50943">
    <property type="entry name" value="HTH_CROC1"/>
    <property type="match status" value="1"/>
</dbReference>
<dbReference type="Pfam" id="PF01381">
    <property type="entry name" value="HTH_3"/>
    <property type="match status" value="1"/>
</dbReference>
<dbReference type="PANTHER" id="PTHR46797">
    <property type="entry name" value="HTH-TYPE TRANSCRIPTIONAL REGULATOR"/>
    <property type="match status" value="1"/>
</dbReference>
<dbReference type="Proteomes" id="UP000245252">
    <property type="component" value="Unassembled WGS sequence"/>
</dbReference>
<dbReference type="InterPro" id="IPR050807">
    <property type="entry name" value="TransReg_Diox_bact_type"/>
</dbReference>
<evidence type="ECO:0000313" key="4">
    <source>
        <dbReference type="Proteomes" id="UP000245252"/>
    </source>
</evidence>
<dbReference type="GO" id="GO:0003677">
    <property type="term" value="F:DNA binding"/>
    <property type="evidence" value="ECO:0007669"/>
    <property type="project" value="UniProtKB-KW"/>
</dbReference>
<dbReference type="SMART" id="SM00530">
    <property type="entry name" value="HTH_XRE"/>
    <property type="match status" value="1"/>
</dbReference>
<evidence type="ECO:0000256" key="1">
    <source>
        <dbReference type="ARBA" id="ARBA00023125"/>
    </source>
</evidence>
<dbReference type="Gene3D" id="1.10.260.40">
    <property type="entry name" value="lambda repressor-like DNA-binding domains"/>
    <property type="match status" value="1"/>
</dbReference>
<sequence>MAERNPNPIDVTVGGRIQRLRTAGGMTQSKLAEALGISFQQVQKYENGLNRVSGSRLQQIASALNVTVSDLFSDPPPSGGAQVEEELIAFIQSQQGRALNEGFQKLPPELRKAFLALVKSLQEPSPLGIQRYNEH</sequence>
<name>A0A2U2DFM3_9HYPH</name>
<accession>A0A2U2DFM3</accession>
<dbReference type="GO" id="GO:0003700">
    <property type="term" value="F:DNA-binding transcription factor activity"/>
    <property type="evidence" value="ECO:0007669"/>
    <property type="project" value="TreeGrafter"/>
</dbReference>
<dbReference type="PANTHER" id="PTHR46797:SF1">
    <property type="entry name" value="METHYLPHOSPHONATE SYNTHASE"/>
    <property type="match status" value="1"/>
</dbReference>
<keyword evidence="4" id="KW-1185">Reference proteome</keyword>
<dbReference type="CDD" id="cd00093">
    <property type="entry name" value="HTH_XRE"/>
    <property type="match status" value="1"/>
</dbReference>
<dbReference type="InterPro" id="IPR010982">
    <property type="entry name" value="Lambda_DNA-bd_dom_sf"/>
</dbReference>
<organism evidence="3 4">
    <name type="scientific">Metarhizobium album</name>
    <dbReference type="NCBI Taxonomy" id="2182425"/>
    <lineage>
        <taxon>Bacteria</taxon>
        <taxon>Pseudomonadati</taxon>
        <taxon>Pseudomonadota</taxon>
        <taxon>Alphaproteobacteria</taxon>
        <taxon>Hyphomicrobiales</taxon>
        <taxon>Rhizobiaceae</taxon>
        <taxon>Metarhizobium</taxon>
    </lineage>
</organism>
<keyword evidence="1" id="KW-0238">DNA-binding</keyword>
<dbReference type="RefSeq" id="WP_109462424.1">
    <property type="nucleotide sequence ID" value="NZ_QFBC01000036.1"/>
</dbReference>
<evidence type="ECO:0000313" key="3">
    <source>
        <dbReference type="EMBL" id="PWE52117.1"/>
    </source>
</evidence>
<dbReference type="EMBL" id="QFBC01000036">
    <property type="protein sequence ID" value="PWE52117.1"/>
    <property type="molecule type" value="Genomic_DNA"/>
</dbReference>
<reference evidence="3 4" key="1">
    <citation type="submission" date="2018-05" db="EMBL/GenBank/DDBJ databases">
        <title>The draft genome of strain NS-104.</title>
        <authorList>
            <person name="Hang P."/>
            <person name="Jiang J."/>
        </authorList>
    </citation>
    <scope>NUCLEOTIDE SEQUENCE [LARGE SCALE GENOMIC DNA]</scope>
    <source>
        <strain evidence="3 4">NS-104</strain>
    </source>
</reference>
<evidence type="ECO:0000259" key="2">
    <source>
        <dbReference type="PROSITE" id="PS50943"/>
    </source>
</evidence>
<gene>
    <name evidence="3" type="ORF">DEM27_32795</name>
</gene>
<comment type="caution">
    <text evidence="3">The sequence shown here is derived from an EMBL/GenBank/DDBJ whole genome shotgun (WGS) entry which is preliminary data.</text>
</comment>